<evidence type="ECO:0000256" key="1">
    <source>
        <dbReference type="ARBA" id="ARBA00022737"/>
    </source>
</evidence>
<sequence length="560" mass="62601">MLSYSLTIADSSKISKINTCESVSIWDFLLDMKLYLLSPINLSVSGFGLLLQKCLKDKLLQPCKQIHALMLTSHTDMNALSLNSKLIGAYASCGDLGSAELVFQRTTNLNIFAFNWMISALAFHGYPEKSIGYFSLLQQSRTIPNKYTFAVVLKVCVGLMDLNKGKEVQSMIYRMGFESELSVANALINMYGKCGSTEYARLVFNVMVERDIVSWTSMIYSYANVGKIEESFILFEKMRLEGIKPNDFTWNVMIAGYARRGDCDTAFMLLSKMSEEGLTPDLVTWNAMVSGYVQSHRSTEALALLQEMLDAGVKPNEITLTGLLPVCGLIDSAYTGKEIHGLAYRLELFANVFVASALIDMYSRCGSVEDAWNVFSSVPFKNVASWNAMISCYGKHGRIEHAIKLFEKMQYEGVLPNEVTLTSLLSACSHGGLVEKGLKIFWSMEESYGIRARKEHYACVIDLLCRVGRLEEAYNIVKDMAIEVTDSIVGAFFSGCKVYARRDLAEKMAKDILQMDLKKPEGLVALSNIYAAEGEWDNVENVRNMMKDKGFNKMPGSSWL</sequence>
<dbReference type="GO" id="GO:0009451">
    <property type="term" value="P:RNA modification"/>
    <property type="evidence" value="ECO:0007669"/>
    <property type="project" value="InterPro"/>
</dbReference>
<feature type="repeat" description="PPR" evidence="2">
    <location>
        <begin position="281"/>
        <end position="315"/>
    </location>
</feature>
<feature type="repeat" description="PPR" evidence="2">
    <location>
        <begin position="246"/>
        <end position="280"/>
    </location>
</feature>
<feature type="repeat" description="PPR" evidence="2">
    <location>
        <begin position="382"/>
        <end position="416"/>
    </location>
</feature>
<dbReference type="Pfam" id="PF13041">
    <property type="entry name" value="PPR_2"/>
    <property type="match status" value="3"/>
</dbReference>
<dbReference type="Gene3D" id="1.25.40.10">
    <property type="entry name" value="Tetratricopeptide repeat domain"/>
    <property type="match status" value="4"/>
</dbReference>
<dbReference type="FunFam" id="1.25.40.10:FF:002152">
    <property type="entry name" value="Pentatricopeptide repeat-containing protein"/>
    <property type="match status" value="1"/>
</dbReference>
<dbReference type="InterPro" id="IPR011990">
    <property type="entry name" value="TPR-like_helical_dom_sf"/>
</dbReference>
<dbReference type="Pfam" id="PF01535">
    <property type="entry name" value="PPR"/>
    <property type="match status" value="2"/>
</dbReference>
<dbReference type="GO" id="GO:0003729">
    <property type="term" value="F:mRNA binding"/>
    <property type="evidence" value="ECO:0007669"/>
    <property type="project" value="UniProtKB-ARBA"/>
</dbReference>
<dbReference type="PANTHER" id="PTHR47926">
    <property type="entry name" value="PENTATRICOPEPTIDE REPEAT-CONTAINING PROTEIN"/>
    <property type="match status" value="1"/>
</dbReference>
<dbReference type="PANTHER" id="PTHR47926:SF453">
    <property type="entry name" value="PENTATRICOPEPTIDE REPEAT (PPR) SUPERFAMILY PROTEIN"/>
    <property type="match status" value="1"/>
</dbReference>
<feature type="repeat" description="PPR" evidence="2">
    <location>
        <begin position="211"/>
        <end position="245"/>
    </location>
</feature>
<dbReference type="EMBL" id="RXGB01000949">
    <property type="protein sequence ID" value="TMX01046.1"/>
    <property type="molecule type" value="Genomic_DNA"/>
</dbReference>
<name>A0A6N2C2R2_SOLCI</name>
<comment type="caution">
    <text evidence="3">The sequence shown here is derived from an EMBL/GenBank/DDBJ whole genome shotgun (WGS) entry which is preliminary data.</text>
</comment>
<dbReference type="AlphaFoldDB" id="A0A6N2C2R2"/>
<dbReference type="FunFam" id="1.25.40.10:FF:000073">
    <property type="entry name" value="Pentatricopeptide repeat-containing protein chloroplastic"/>
    <property type="match status" value="1"/>
</dbReference>
<dbReference type="InterPro" id="IPR002885">
    <property type="entry name" value="PPR_rpt"/>
</dbReference>
<dbReference type="FunFam" id="1.25.40.10:FF:000090">
    <property type="entry name" value="Pentatricopeptide repeat-containing protein, chloroplastic"/>
    <property type="match status" value="1"/>
</dbReference>
<protein>
    <submittedName>
        <fullName evidence="3">Uncharacterized protein</fullName>
    </submittedName>
</protein>
<evidence type="ECO:0000256" key="2">
    <source>
        <dbReference type="PROSITE-ProRule" id="PRU00708"/>
    </source>
</evidence>
<dbReference type="Pfam" id="PF20431">
    <property type="entry name" value="E_motif"/>
    <property type="match status" value="1"/>
</dbReference>
<gene>
    <name evidence="3" type="ORF">EJD97_025296</name>
</gene>
<accession>A0A6N2C2R2</accession>
<evidence type="ECO:0000313" key="3">
    <source>
        <dbReference type="EMBL" id="TMX01046.1"/>
    </source>
</evidence>
<dbReference type="PROSITE" id="PS51375">
    <property type="entry name" value="PPR"/>
    <property type="match status" value="5"/>
</dbReference>
<feature type="repeat" description="PPR" evidence="2">
    <location>
        <begin position="417"/>
        <end position="447"/>
    </location>
</feature>
<organism evidence="3">
    <name type="scientific">Solanum chilense</name>
    <name type="common">Tomato</name>
    <name type="synonym">Lycopersicon chilense</name>
    <dbReference type="NCBI Taxonomy" id="4083"/>
    <lineage>
        <taxon>Eukaryota</taxon>
        <taxon>Viridiplantae</taxon>
        <taxon>Streptophyta</taxon>
        <taxon>Embryophyta</taxon>
        <taxon>Tracheophyta</taxon>
        <taxon>Spermatophyta</taxon>
        <taxon>Magnoliopsida</taxon>
        <taxon>eudicotyledons</taxon>
        <taxon>Gunneridae</taxon>
        <taxon>Pentapetalae</taxon>
        <taxon>asterids</taxon>
        <taxon>lamiids</taxon>
        <taxon>Solanales</taxon>
        <taxon>Solanaceae</taxon>
        <taxon>Solanoideae</taxon>
        <taxon>Solaneae</taxon>
        <taxon>Solanum</taxon>
        <taxon>Solanum subgen. Lycopersicon</taxon>
    </lineage>
</organism>
<dbReference type="NCBIfam" id="TIGR00756">
    <property type="entry name" value="PPR"/>
    <property type="match status" value="6"/>
</dbReference>
<dbReference type="InterPro" id="IPR046848">
    <property type="entry name" value="E_motif"/>
</dbReference>
<dbReference type="InterPro" id="IPR046960">
    <property type="entry name" value="PPR_At4g14850-like_plant"/>
</dbReference>
<proteinExistence type="predicted"/>
<keyword evidence="1" id="KW-0677">Repeat</keyword>
<reference evidence="3" key="1">
    <citation type="submission" date="2019-05" db="EMBL/GenBank/DDBJ databases">
        <title>The de novo reference genome and transcriptome assemblies of the wild tomato species Solanum chilense.</title>
        <authorList>
            <person name="Stam R."/>
            <person name="Nosenko T."/>
            <person name="Hoerger A.C."/>
            <person name="Stephan W."/>
            <person name="Seidel M.A."/>
            <person name="Kuhn J.M.M."/>
            <person name="Haberer G."/>
            <person name="Tellier A."/>
        </authorList>
    </citation>
    <scope>NUCLEOTIDE SEQUENCE</scope>
    <source>
        <tissue evidence="3">Mature leaves</tissue>
    </source>
</reference>